<keyword evidence="6" id="KW-0175">Coiled coil</keyword>
<evidence type="ECO:0000259" key="7">
    <source>
        <dbReference type="Pfam" id="PF00350"/>
    </source>
</evidence>
<evidence type="ECO:0000313" key="9">
    <source>
        <dbReference type="Proteomes" id="UP001056756"/>
    </source>
</evidence>
<dbReference type="InterPro" id="IPR027094">
    <property type="entry name" value="Mitofusin_fam"/>
</dbReference>
<dbReference type="PANTHER" id="PTHR10465">
    <property type="entry name" value="TRANSMEMBRANE GTPASE FZO1"/>
    <property type="match status" value="1"/>
</dbReference>
<dbReference type="Pfam" id="PF00350">
    <property type="entry name" value="Dynamin_N"/>
    <property type="match status" value="2"/>
</dbReference>
<accession>A0A9J6ZDW7</accession>
<keyword evidence="4" id="KW-0342">GTP-binding</keyword>
<evidence type="ECO:0000256" key="6">
    <source>
        <dbReference type="SAM" id="Coils"/>
    </source>
</evidence>
<evidence type="ECO:0000256" key="4">
    <source>
        <dbReference type="ARBA" id="ARBA00023134"/>
    </source>
</evidence>
<gene>
    <name evidence="8" type="ORF">NAG76_19710</name>
</gene>
<evidence type="ECO:0000313" key="8">
    <source>
        <dbReference type="EMBL" id="URN94025.1"/>
    </source>
</evidence>
<keyword evidence="3" id="KW-0378">Hydrolase</keyword>
<protein>
    <submittedName>
        <fullName evidence="8">Dynamin family protein</fullName>
    </submittedName>
</protein>
<dbReference type="AlphaFoldDB" id="A0A9J6ZDW7"/>
<dbReference type="Proteomes" id="UP001056756">
    <property type="component" value="Chromosome"/>
</dbReference>
<evidence type="ECO:0000256" key="1">
    <source>
        <dbReference type="ARBA" id="ARBA00004370"/>
    </source>
</evidence>
<sequence length="1219" mass="138751">MSMASLLEKIQYISGEMTSHNDHIHAHKALELNSKLTEGQLTIALCGHFSAGKSTLVNTLCGAKLLPSSPIPTSANVVTISYSEQSKAEVEVWSNGTTRYDEVAIEQLDQYCTDGEQFISVNIHYPSPLLKNGLVLLDTPGIDSTDAAHKLATESALHMADVVFYVMDYNHVQSEINFSFAKELKEWNKPLYFIVNQIDKHREQELSFADYEQSVVEAFHAWHLEPAGILYLSLREPNHPHHQWQLLQRLIDELTKQQSHLSTFSVWSSIFQLAKEHGQVIEEHSSEKRHKLLQAIGGEDQLIHVESQLKELNARISELHMHIEQFPIELRKEIEALLDNANITPAELRDLAHQFLESRKPGFRQGLLFAKGKTTQEQERRLAQFHEELQKLTNAAIEWHLKVLLRNAGKRIVFDDQLLEQLLLKIDENSPKEQMLISKVNHGAVFGNEYTMTYSKDLASAIKLSYRQVALDIVDQLWEFFKESNKTQIIELQEQLMQWNEKASAVEQYRLLETEINNYQAKLLSSLEPPIESPTLPDPIQLQLEDTQPDSDQELVTFVEQREHVDLSEMFAAQEDNKISSFSVEQQQSLQTSISDQLKAVAKLISSVEGLDGNAHDLLVKSERLTHNEFTISLFGAFSAGKSSLANALIGEAVLPVSPNPTTAAINSLMPPNERFEHNTALIYMKSKELMLDDIYYSLSLLGHTITQKAREDVEHLFKLIDGITPDSIHNGGRAHYSFIKAARQGWAAQEQWLGKERKVDRDLYVKYVAEEQLSCYVQEIKFYYDCPLTAAGIILVDTPGADSVNARHTGVAFNYIKNTDAIIFVTYYNHAFSHADRQFLNQLGRVKDQFELDKMFFIVNAADLASDSDELQGVLNHVESNLNGHGIMQPRLFPISSIQALEARQSKDETLLQQSGLSAFEQLFFRFIHEELGSLTVDAAKQELLRSQQLVSGLLNGARDAQADKAATLQAIALSERELGEQIQRFANSPIPQALVQEIEELMYYIIQRIRFRFGDFYNYAFNPSQLRDDIGQLQQAVWTSWLELQRTLALELEQELLATTLRIEKNLKNQLAEPYTQLGQQAMQRLNGYQIATFQVEHIVQPAGQSSWTFDDMKSKWLWSQFKSPKTFFEGAGKVALRKELDAILFPTMEMWMQAVSSEWQLHYDSQWKQLANSQADKLLASVAQFTSQQRKLLSDEAYVLQLQEISRAVNEVVNIS</sequence>
<feature type="domain" description="Dynamin N-terminal" evidence="7">
    <location>
        <begin position="632"/>
        <end position="862"/>
    </location>
</feature>
<organism evidence="8 9">
    <name type="scientific">Candidatus Pristimantibacillus lignocellulolyticus</name>
    <dbReference type="NCBI Taxonomy" id="2994561"/>
    <lineage>
        <taxon>Bacteria</taxon>
        <taxon>Bacillati</taxon>
        <taxon>Bacillota</taxon>
        <taxon>Bacilli</taxon>
        <taxon>Bacillales</taxon>
        <taxon>Paenibacillaceae</taxon>
        <taxon>Candidatus Pristimantibacillus</taxon>
    </lineage>
</organism>
<dbReference type="GO" id="GO:0016020">
    <property type="term" value="C:membrane"/>
    <property type="evidence" value="ECO:0007669"/>
    <property type="project" value="UniProtKB-SubCell"/>
</dbReference>
<evidence type="ECO:0000256" key="3">
    <source>
        <dbReference type="ARBA" id="ARBA00022801"/>
    </source>
</evidence>
<feature type="coiled-coil region" evidence="6">
    <location>
        <begin position="482"/>
        <end position="522"/>
    </location>
</feature>
<dbReference type="Gene3D" id="3.40.50.300">
    <property type="entry name" value="P-loop containing nucleotide triphosphate hydrolases"/>
    <property type="match status" value="2"/>
</dbReference>
<dbReference type="GO" id="GO:0003924">
    <property type="term" value="F:GTPase activity"/>
    <property type="evidence" value="ECO:0007669"/>
    <property type="project" value="InterPro"/>
</dbReference>
<proteinExistence type="predicted"/>
<feature type="domain" description="Dynamin N-terminal" evidence="7">
    <location>
        <begin position="43"/>
        <end position="197"/>
    </location>
</feature>
<dbReference type="CDD" id="cd09912">
    <property type="entry name" value="DLP_2"/>
    <property type="match status" value="2"/>
</dbReference>
<keyword evidence="2" id="KW-0547">Nucleotide-binding</keyword>
<dbReference type="GO" id="GO:0005525">
    <property type="term" value="F:GTP binding"/>
    <property type="evidence" value="ECO:0007669"/>
    <property type="project" value="UniProtKB-KW"/>
</dbReference>
<dbReference type="EMBL" id="CP097899">
    <property type="protein sequence ID" value="URN94025.1"/>
    <property type="molecule type" value="Genomic_DNA"/>
</dbReference>
<dbReference type="InterPro" id="IPR045063">
    <property type="entry name" value="Dynamin_N"/>
</dbReference>
<dbReference type="KEGG" id="plig:NAG76_19710"/>
<evidence type="ECO:0000256" key="2">
    <source>
        <dbReference type="ARBA" id="ARBA00022741"/>
    </source>
</evidence>
<dbReference type="SUPFAM" id="SSF52540">
    <property type="entry name" value="P-loop containing nucleoside triphosphate hydrolases"/>
    <property type="match status" value="2"/>
</dbReference>
<evidence type="ECO:0000256" key="5">
    <source>
        <dbReference type="ARBA" id="ARBA00023136"/>
    </source>
</evidence>
<keyword evidence="5" id="KW-0472">Membrane</keyword>
<name>A0A9J6ZDW7_9BACL</name>
<dbReference type="InterPro" id="IPR027417">
    <property type="entry name" value="P-loop_NTPase"/>
</dbReference>
<dbReference type="PANTHER" id="PTHR10465:SF0">
    <property type="entry name" value="SARCALUMENIN"/>
    <property type="match status" value="1"/>
</dbReference>
<comment type="subcellular location">
    <subcellularLocation>
        <location evidence="1">Membrane</location>
    </subcellularLocation>
</comment>
<reference evidence="8" key="1">
    <citation type="submission" date="2022-05" db="EMBL/GenBank/DDBJ databases">
        <title>Novel bacterial taxa in a minimal lignocellulolytic consortium and its capacity to transform plastics disclosed by genome-resolved metagenomics.</title>
        <authorList>
            <person name="Rodriguez C.A.D."/>
            <person name="Diaz-Garcia L."/>
            <person name="Herrera K."/>
            <person name="Tarazona N.A."/>
            <person name="Sproer C."/>
            <person name="Overmann J."/>
            <person name="Jimenez D.J."/>
        </authorList>
    </citation>
    <scope>NUCLEOTIDE SEQUENCE</scope>
    <source>
        <strain evidence="8">MAG5</strain>
    </source>
</reference>